<dbReference type="Proteomes" id="UP000233375">
    <property type="component" value="Unassembled WGS sequence"/>
</dbReference>
<protein>
    <submittedName>
        <fullName evidence="1">FeoB-associated Cys-rich membrane protein</fullName>
    </submittedName>
</protein>
<comment type="caution">
    <text evidence="1">The sequence shown here is derived from an EMBL/GenBank/DDBJ whole genome shotgun (WGS) entry which is preliminary data.</text>
</comment>
<sequence>MIISIILGALIFFYTSYSLFRFIQKSKQGKCASCSISKLCEKKLLI</sequence>
<dbReference type="OrthoDB" id="2326035at2"/>
<proteinExistence type="predicted"/>
<dbReference type="Pfam" id="PF12669">
    <property type="entry name" value="FeoB_associated"/>
    <property type="match status" value="1"/>
</dbReference>
<evidence type="ECO:0000313" key="1">
    <source>
        <dbReference type="EMBL" id="PKG25412.1"/>
    </source>
</evidence>
<dbReference type="EMBL" id="PISE01000003">
    <property type="protein sequence ID" value="PKG25412.1"/>
    <property type="molecule type" value="Genomic_DNA"/>
</dbReference>
<dbReference type="AlphaFoldDB" id="A0A2N0Z7C5"/>
<name>A0A2N0Z7C5_9BACI</name>
<organism evidence="1 2">
    <name type="scientific">Niallia nealsonii</name>
    <dbReference type="NCBI Taxonomy" id="115979"/>
    <lineage>
        <taxon>Bacteria</taxon>
        <taxon>Bacillati</taxon>
        <taxon>Bacillota</taxon>
        <taxon>Bacilli</taxon>
        <taxon>Bacillales</taxon>
        <taxon>Bacillaceae</taxon>
        <taxon>Niallia</taxon>
    </lineage>
</organism>
<reference evidence="1 2" key="1">
    <citation type="journal article" date="2003" name="Int. J. Syst. Evol. Microbiol.">
        <title>Bacillus nealsonii sp. nov., isolated from a spacecraft-assembly facility, whose spores are gamma-radiation resistant.</title>
        <authorList>
            <person name="Venkateswaran K."/>
            <person name="Kempf M."/>
            <person name="Chen F."/>
            <person name="Satomi M."/>
            <person name="Nicholson W."/>
            <person name="Kern R."/>
        </authorList>
    </citation>
    <scope>NUCLEOTIDE SEQUENCE [LARGE SCALE GENOMIC DNA]</scope>
    <source>
        <strain evidence="1 2">FO-92</strain>
    </source>
</reference>
<gene>
    <name evidence="1" type="ORF">CWS01_00795</name>
</gene>
<dbReference type="RefSeq" id="WP_101175136.1">
    <property type="nucleotide sequence ID" value="NZ_PISE01000003.1"/>
</dbReference>
<evidence type="ECO:0000313" key="2">
    <source>
        <dbReference type="Proteomes" id="UP000233375"/>
    </source>
</evidence>
<keyword evidence="2" id="KW-1185">Reference proteome</keyword>
<accession>A0A2N0Z7C5</accession>